<accession>I2GBM2</accession>
<sequence length="335" mass="38002">MTCRPDLRINVPLRVRKSLSYNFWSVGAVKHPTLPYRSLPLPMTKAFHDRRLFLILIPCINVVTYYLTYTHFPPGWLLPLTFVIDTVEGYAAWWVFRAIIRYLDGPFPYERSLGKRVGLQCTLTVGVGIGIIIALTELVNAIATDKPVPRRFYTHDIFIISIWILVVNGIYIGAYFYYKLQQIEESQPDAPPLSVASQPQPGLVVRSGRQSLLVLYEQMAGFCVEDAYTILITDQAKRYVLDQSLDKLEEALPAQSFFRLNRQYLLHRQSISGFARLENGKLSVRLNTGSALADQVAVSRTKAVAFKKWFSPDDSTDTSAVISRQLTEKPLSALH</sequence>
<dbReference type="PROSITE" id="PS50930">
    <property type="entry name" value="HTH_LYTTR"/>
    <property type="match status" value="1"/>
</dbReference>
<keyword evidence="4" id="KW-1185">Reference proteome</keyword>
<feature type="transmembrane region" description="Helical" evidence="1">
    <location>
        <begin position="75"/>
        <end position="96"/>
    </location>
</feature>
<evidence type="ECO:0000256" key="1">
    <source>
        <dbReference type="SAM" id="Phobius"/>
    </source>
</evidence>
<name>I2GBM2_9BACT</name>
<evidence type="ECO:0000313" key="4">
    <source>
        <dbReference type="Proteomes" id="UP000009309"/>
    </source>
</evidence>
<dbReference type="GO" id="GO:0003677">
    <property type="term" value="F:DNA binding"/>
    <property type="evidence" value="ECO:0007669"/>
    <property type="project" value="InterPro"/>
</dbReference>
<dbReference type="AlphaFoldDB" id="I2GBM2"/>
<evidence type="ECO:0000259" key="2">
    <source>
        <dbReference type="PROSITE" id="PS50930"/>
    </source>
</evidence>
<evidence type="ECO:0000313" key="3">
    <source>
        <dbReference type="EMBL" id="CCH51296.1"/>
    </source>
</evidence>
<protein>
    <recommendedName>
        <fullName evidence="2">HTH LytTR-type domain-containing protein</fullName>
    </recommendedName>
</protein>
<dbReference type="Gene3D" id="2.40.50.1020">
    <property type="entry name" value="LytTr DNA-binding domain"/>
    <property type="match status" value="1"/>
</dbReference>
<feature type="domain" description="HTH LytTR-type" evidence="2">
    <location>
        <begin position="203"/>
        <end position="312"/>
    </location>
</feature>
<feature type="transmembrane region" description="Helical" evidence="1">
    <location>
        <begin position="52"/>
        <end position="69"/>
    </location>
</feature>
<dbReference type="OrthoDB" id="1420878at2"/>
<dbReference type="EMBL" id="CAIT01000004">
    <property type="protein sequence ID" value="CCH51296.1"/>
    <property type="molecule type" value="Genomic_DNA"/>
</dbReference>
<dbReference type="InterPro" id="IPR007492">
    <property type="entry name" value="LytTR_DNA-bd_dom"/>
</dbReference>
<keyword evidence="1" id="KW-1133">Transmembrane helix</keyword>
<proteinExistence type="predicted"/>
<organism evidence="3 4">
    <name type="scientific">Fibrisoma limi BUZ 3</name>
    <dbReference type="NCBI Taxonomy" id="1185876"/>
    <lineage>
        <taxon>Bacteria</taxon>
        <taxon>Pseudomonadati</taxon>
        <taxon>Bacteroidota</taxon>
        <taxon>Cytophagia</taxon>
        <taxon>Cytophagales</taxon>
        <taxon>Spirosomataceae</taxon>
        <taxon>Fibrisoma</taxon>
    </lineage>
</organism>
<dbReference type="SMART" id="SM00850">
    <property type="entry name" value="LytTR"/>
    <property type="match status" value="1"/>
</dbReference>
<keyword evidence="1" id="KW-0812">Transmembrane</keyword>
<reference evidence="3 4" key="1">
    <citation type="journal article" date="2012" name="J. Bacteriol.">
        <title>Genome Sequence of the Filamentous Bacterium Fibrisoma limi BUZ 3T.</title>
        <authorList>
            <person name="Filippini M."/>
            <person name="Qi W."/>
            <person name="Jaenicke S."/>
            <person name="Goesmann A."/>
            <person name="Smits T.H."/>
            <person name="Bagheri H.C."/>
        </authorList>
    </citation>
    <scope>NUCLEOTIDE SEQUENCE [LARGE SCALE GENOMIC DNA]</scope>
    <source>
        <strain evidence="4">BUZ 3T</strain>
    </source>
</reference>
<gene>
    <name evidence="3" type="ORF">BN8_00213</name>
</gene>
<dbReference type="eggNOG" id="COG3279">
    <property type="taxonomic scope" value="Bacteria"/>
</dbReference>
<dbReference type="Pfam" id="PF04397">
    <property type="entry name" value="LytTR"/>
    <property type="match status" value="1"/>
</dbReference>
<keyword evidence="1" id="KW-0472">Membrane</keyword>
<feature type="transmembrane region" description="Helical" evidence="1">
    <location>
        <begin position="157"/>
        <end position="178"/>
    </location>
</feature>
<dbReference type="STRING" id="1185876.BN8_00213"/>
<feature type="transmembrane region" description="Helical" evidence="1">
    <location>
        <begin position="117"/>
        <end position="137"/>
    </location>
</feature>
<dbReference type="Proteomes" id="UP000009309">
    <property type="component" value="Unassembled WGS sequence"/>
</dbReference>
<comment type="caution">
    <text evidence="3">The sequence shown here is derived from an EMBL/GenBank/DDBJ whole genome shotgun (WGS) entry which is preliminary data.</text>
</comment>